<evidence type="ECO:0008006" key="4">
    <source>
        <dbReference type="Google" id="ProtNLM"/>
    </source>
</evidence>
<evidence type="ECO:0000256" key="1">
    <source>
        <dbReference type="ARBA" id="ARBA00022737"/>
    </source>
</evidence>
<reference evidence="2" key="1">
    <citation type="submission" date="2021-01" db="EMBL/GenBank/DDBJ databases">
        <authorList>
            <consortium name="Genoscope - CEA"/>
            <person name="William W."/>
        </authorList>
    </citation>
    <scope>NUCLEOTIDE SEQUENCE</scope>
</reference>
<gene>
    <name evidence="2" type="ORF">PSON_ATCC_30995.1.T2440014</name>
</gene>
<dbReference type="EMBL" id="CAJJDN010000244">
    <property type="protein sequence ID" value="CAD8129782.1"/>
    <property type="molecule type" value="Genomic_DNA"/>
</dbReference>
<accession>A0A8S1RR64</accession>
<dbReference type="AlphaFoldDB" id="A0A8S1RR64"/>
<protein>
    <recommendedName>
        <fullName evidence="4">MORN repeat protein</fullName>
    </recommendedName>
</protein>
<dbReference type="Pfam" id="PF02493">
    <property type="entry name" value="MORN"/>
    <property type="match status" value="2"/>
</dbReference>
<evidence type="ECO:0000313" key="3">
    <source>
        <dbReference type="Proteomes" id="UP000692954"/>
    </source>
</evidence>
<dbReference type="PANTHER" id="PTHR23084">
    <property type="entry name" value="PHOSPHATIDYLINOSITOL-4-PHOSPHATE 5-KINASE RELATED"/>
    <property type="match status" value="1"/>
</dbReference>
<sequence length="174" mass="20720">MDMVKVNGEMVIYRMENGKMININGYKFEGEWKNDKQYGKGVENWPDRAKYEGQYFQGKKQGQGILSFGDGLRYEGEFFQDDLEKEHFFGQIKVQRIIEKTSNTWQRIPYMVKSLQEPLYKKDNMELESVIHKIKKLKLVNGMIQQELNGLNKIKLISQLKNKKIKREDFFQLH</sequence>
<dbReference type="PANTHER" id="PTHR23084:SF179">
    <property type="entry name" value="OS10G0565000 PROTEIN"/>
    <property type="match status" value="1"/>
</dbReference>
<evidence type="ECO:0000313" key="2">
    <source>
        <dbReference type="EMBL" id="CAD8129782.1"/>
    </source>
</evidence>
<dbReference type="Proteomes" id="UP000692954">
    <property type="component" value="Unassembled WGS sequence"/>
</dbReference>
<dbReference type="SMART" id="SM00698">
    <property type="entry name" value="MORN"/>
    <property type="match status" value="2"/>
</dbReference>
<name>A0A8S1RR64_9CILI</name>
<keyword evidence="3" id="KW-1185">Reference proteome</keyword>
<organism evidence="2 3">
    <name type="scientific">Paramecium sonneborni</name>
    <dbReference type="NCBI Taxonomy" id="65129"/>
    <lineage>
        <taxon>Eukaryota</taxon>
        <taxon>Sar</taxon>
        <taxon>Alveolata</taxon>
        <taxon>Ciliophora</taxon>
        <taxon>Intramacronucleata</taxon>
        <taxon>Oligohymenophorea</taxon>
        <taxon>Peniculida</taxon>
        <taxon>Parameciidae</taxon>
        <taxon>Paramecium</taxon>
    </lineage>
</organism>
<comment type="caution">
    <text evidence="2">The sequence shown here is derived from an EMBL/GenBank/DDBJ whole genome shotgun (WGS) entry which is preliminary data.</text>
</comment>
<proteinExistence type="predicted"/>
<dbReference type="InterPro" id="IPR003409">
    <property type="entry name" value="MORN"/>
</dbReference>
<keyword evidence="1" id="KW-0677">Repeat</keyword>
<dbReference type="OrthoDB" id="296831at2759"/>